<feature type="transmembrane region" description="Helical" evidence="1">
    <location>
        <begin position="98"/>
        <end position="121"/>
    </location>
</feature>
<feature type="transmembrane region" description="Helical" evidence="1">
    <location>
        <begin position="57"/>
        <end position="78"/>
    </location>
</feature>
<keyword evidence="1" id="KW-1133">Transmembrane helix</keyword>
<dbReference type="AlphaFoldDB" id="A0A843YIV1"/>
<reference evidence="2 3" key="1">
    <citation type="submission" date="2019-10" db="EMBL/GenBank/DDBJ databases">
        <title>Epibacterium sp. nov., isolated from seawater.</title>
        <authorList>
            <person name="Zhang X."/>
            <person name="Li N."/>
        </authorList>
    </citation>
    <scope>NUCLEOTIDE SEQUENCE [LARGE SCALE GENOMIC DNA]</scope>
    <source>
        <strain evidence="2 3">SM1979</strain>
    </source>
</reference>
<comment type="caution">
    <text evidence="2">The sequence shown here is derived from an EMBL/GenBank/DDBJ whole genome shotgun (WGS) entry which is preliminary data.</text>
</comment>
<accession>A0A843YIV1</accession>
<name>A0A843YIV1_9RHOB</name>
<protein>
    <submittedName>
        <fullName evidence="2">Uncharacterized protein</fullName>
    </submittedName>
</protein>
<evidence type="ECO:0000313" key="2">
    <source>
        <dbReference type="EMBL" id="MQQ09079.1"/>
    </source>
</evidence>
<sequence>MTYLWGWIWPLDRNILIPQHFPQQIPQHFGNQWMVQMDDRGLRPRYNRNPSRCERSIDWLLLAVSFSIGGVQLLGIINTVVEAGKTLWMSHFFAQPDRVAICFSVVSAAIALTVFACIIIGKATKDRFQG</sequence>
<evidence type="ECO:0000313" key="3">
    <source>
        <dbReference type="Proteomes" id="UP000444174"/>
    </source>
</evidence>
<keyword evidence="1" id="KW-0812">Transmembrane</keyword>
<dbReference type="Proteomes" id="UP000444174">
    <property type="component" value="Unassembled WGS sequence"/>
</dbReference>
<gene>
    <name evidence="2" type="ORF">GFB49_11490</name>
</gene>
<proteinExistence type="predicted"/>
<dbReference type="EMBL" id="WIBF01000006">
    <property type="protein sequence ID" value="MQQ09079.1"/>
    <property type="molecule type" value="Genomic_DNA"/>
</dbReference>
<keyword evidence="1" id="KW-0472">Membrane</keyword>
<keyword evidence="3" id="KW-1185">Reference proteome</keyword>
<dbReference type="RefSeq" id="WP_153216022.1">
    <property type="nucleotide sequence ID" value="NZ_WIBF01000006.1"/>
</dbReference>
<evidence type="ECO:0000256" key="1">
    <source>
        <dbReference type="SAM" id="Phobius"/>
    </source>
</evidence>
<organism evidence="2 3">
    <name type="scientific">Tritonibacter litoralis</name>
    <dbReference type="NCBI Taxonomy" id="2662264"/>
    <lineage>
        <taxon>Bacteria</taxon>
        <taxon>Pseudomonadati</taxon>
        <taxon>Pseudomonadota</taxon>
        <taxon>Alphaproteobacteria</taxon>
        <taxon>Rhodobacterales</taxon>
        <taxon>Paracoccaceae</taxon>
        <taxon>Tritonibacter</taxon>
    </lineage>
</organism>